<dbReference type="EMBL" id="GBXM01108682">
    <property type="protein sequence ID" value="JAG99894.1"/>
    <property type="molecule type" value="Transcribed_RNA"/>
</dbReference>
<name>A0A0E9P788_ANGAN</name>
<organism evidence="1">
    <name type="scientific">Anguilla anguilla</name>
    <name type="common">European freshwater eel</name>
    <name type="synonym">Muraena anguilla</name>
    <dbReference type="NCBI Taxonomy" id="7936"/>
    <lineage>
        <taxon>Eukaryota</taxon>
        <taxon>Metazoa</taxon>
        <taxon>Chordata</taxon>
        <taxon>Craniata</taxon>
        <taxon>Vertebrata</taxon>
        <taxon>Euteleostomi</taxon>
        <taxon>Actinopterygii</taxon>
        <taxon>Neopterygii</taxon>
        <taxon>Teleostei</taxon>
        <taxon>Anguilliformes</taxon>
        <taxon>Anguillidae</taxon>
        <taxon>Anguilla</taxon>
    </lineage>
</organism>
<protein>
    <submittedName>
        <fullName evidence="1">Uncharacterized protein</fullName>
    </submittedName>
</protein>
<reference evidence="1" key="2">
    <citation type="journal article" date="2015" name="Fish Shellfish Immunol.">
        <title>Early steps in the European eel (Anguilla anguilla)-Vibrio vulnificus interaction in the gills: Role of the RtxA13 toxin.</title>
        <authorList>
            <person name="Callol A."/>
            <person name="Pajuelo D."/>
            <person name="Ebbesson L."/>
            <person name="Teles M."/>
            <person name="MacKenzie S."/>
            <person name="Amaro C."/>
        </authorList>
    </citation>
    <scope>NUCLEOTIDE SEQUENCE</scope>
</reference>
<proteinExistence type="predicted"/>
<evidence type="ECO:0000313" key="1">
    <source>
        <dbReference type="EMBL" id="JAG99894.1"/>
    </source>
</evidence>
<dbReference type="AlphaFoldDB" id="A0A0E9P788"/>
<sequence>MFPCSVSPCACVNPFLQLELIGA</sequence>
<accession>A0A0E9P788</accession>
<reference evidence="1" key="1">
    <citation type="submission" date="2014-11" db="EMBL/GenBank/DDBJ databases">
        <authorList>
            <person name="Amaro Gonzalez C."/>
        </authorList>
    </citation>
    <scope>NUCLEOTIDE SEQUENCE</scope>
</reference>